<organism evidence="2 3">
    <name type="scientific">Striga asiatica</name>
    <name type="common">Asiatic witchweed</name>
    <name type="synonym">Buchnera asiatica</name>
    <dbReference type="NCBI Taxonomy" id="4170"/>
    <lineage>
        <taxon>Eukaryota</taxon>
        <taxon>Viridiplantae</taxon>
        <taxon>Streptophyta</taxon>
        <taxon>Embryophyta</taxon>
        <taxon>Tracheophyta</taxon>
        <taxon>Spermatophyta</taxon>
        <taxon>Magnoliopsida</taxon>
        <taxon>eudicotyledons</taxon>
        <taxon>Gunneridae</taxon>
        <taxon>Pentapetalae</taxon>
        <taxon>asterids</taxon>
        <taxon>lamiids</taxon>
        <taxon>Lamiales</taxon>
        <taxon>Orobanchaceae</taxon>
        <taxon>Buchnereae</taxon>
        <taxon>Striga</taxon>
    </lineage>
</organism>
<dbReference type="EMBL" id="BKCP01009515">
    <property type="protein sequence ID" value="GER51155.1"/>
    <property type="molecule type" value="Genomic_DNA"/>
</dbReference>
<evidence type="ECO:0000313" key="2">
    <source>
        <dbReference type="EMBL" id="GER51155.1"/>
    </source>
</evidence>
<feature type="compositionally biased region" description="Basic and acidic residues" evidence="1">
    <location>
        <begin position="34"/>
        <end position="45"/>
    </location>
</feature>
<evidence type="ECO:0000256" key="1">
    <source>
        <dbReference type="SAM" id="MobiDB-lite"/>
    </source>
</evidence>
<gene>
    <name evidence="2" type="ORF">STAS_28519</name>
</gene>
<accession>A0A5A7R0F7</accession>
<dbReference type="AlphaFoldDB" id="A0A5A7R0F7"/>
<protein>
    <submittedName>
        <fullName evidence="2">Uncharacterized protein</fullName>
    </submittedName>
</protein>
<keyword evidence="3" id="KW-1185">Reference proteome</keyword>
<reference evidence="3" key="1">
    <citation type="journal article" date="2019" name="Curr. Biol.">
        <title>Genome Sequence of Striga asiatica Provides Insight into the Evolution of Plant Parasitism.</title>
        <authorList>
            <person name="Yoshida S."/>
            <person name="Kim S."/>
            <person name="Wafula E.K."/>
            <person name="Tanskanen J."/>
            <person name="Kim Y.M."/>
            <person name="Honaas L."/>
            <person name="Yang Z."/>
            <person name="Spallek T."/>
            <person name="Conn C.E."/>
            <person name="Ichihashi Y."/>
            <person name="Cheong K."/>
            <person name="Cui S."/>
            <person name="Der J.P."/>
            <person name="Gundlach H."/>
            <person name="Jiao Y."/>
            <person name="Hori C."/>
            <person name="Ishida J.K."/>
            <person name="Kasahara H."/>
            <person name="Kiba T."/>
            <person name="Kim M.S."/>
            <person name="Koo N."/>
            <person name="Laohavisit A."/>
            <person name="Lee Y.H."/>
            <person name="Lumba S."/>
            <person name="McCourt P."/>
            <person name="Mortimer J.C."/>
            <person name="Mutuku J.M."/>
            <person name="Nomura T."/>
            <person name="Sasaki-Sekimoto Y."/>
            <person name="Seto Y."/>
            <person name="Wang Y."/>
            <person name="Wakatake T."/>
            <person name="Sakakibara H."/>
            <person name="Demura T."/>
            <person name="Yamaguchi S."/>
            <person name="Yoneyama K."/>
            <person name="Manabe R.I."/>
            <person name="Nelson D.C."/>
            <person name="Schulman A.H."/>
            <person name="Timko M.P."/>
            <person name="dePamphilis C.W."/>
            <person name="Choi D."/>
            <person name="Shirasu K."/>
        </authorList>
    </citation>
    <scope>NUCLEOTIDE SEQUENCE [LARGE SCALE GENOMIC DNA]</scope>
    <source>
        <strain evidence="3">cv. UVA1</strain>
    </source>
</reference>
<dbReference type="Proteomes" id="UP000325081">
    <property type="component" value="Unassembled WGS sequence"/>
</dbReference>
<feature type="region of interest" description="Disordered" evidence="1">
    <location>
        <begin position="1"/>
        <end position="50"/>
    </location>
</feature>
<sequence>MESTNITKKERKKERIAKIEPRSGHGQQQYAKPSCDRKPCNDEQKPNPFPILPRRIMLCTSFTRWWCTSGLRDAPPLEVGGWTGSQQHQANVYLTKISPRFSTTILHDTKEGSTLHKVNKATLQG</sequence>
<proteinExistence type="predicted"/>
<comment type="caution">
    <text evidence="2">The sequence shown here is derived from an EMBL/GenBank/DDBJ whole genome shotgun (WGS) entry which is preliminary data.</text>
</comment>
<name>A0A5A7R0F7_STRAF</name>
<evidence type="ECO:0000313" key="3">
    <source>
        <dbReference type="Proteomes" id="UP000325081"/>
    </source>
</evidence>